<proteinExistence type="predicted"/>
<feature type="chain" id="PRO_5009241756" description="MetA-pathway of phenol degradation" evidence="1">
    <location>
        <begin position="19"/>
        <end position="299"/>
    </location>
</feature>
<gene>
    <name evidence="2" type="ORF">SAMN05444167_2301</name>
</gene>
<name>A0A1G7KT72_9BACT</name>
<dbReference type="OrthoDB" id="7261515at2"/>
<reference evidence="2 3" key="1">
    <citation type="submission" date="2016-10" db="EMBL/GenBank/DDBJ databases">
        <authorList>
            <person name="de Groot N.N."/>
        </authorList>
    </citation>
    <scope>NUCLEOTIDE SEQUENCE [LARGE SCALE GENOMIC DNA]</scope>
    <source>
        <strain evidence="2 3">GAS232</strain>
    </source>
</reference>
<protein>
    <recommendedName>
        <fullName evidence="4">MetA-pathway of phenol degradation</fullName>
    </recommendedName>
</protein>
<keyword evidence="1" id="KW-0732">Signal</keyword>
<evidence type="ECO:0000313" key="2">
    <source>
        <dbReference type="EMBL" id="SDF40427.1"/>
    </source>
</evidence>
<keyword evidence="3" id="KW-1185">Reference proteome</keyword>
<feature type="signal peptide" evidence="1">
    <location>
        <begin position="1"/>
        <end position="18"/>
    </location>
</feature>
<evidence type="ECO:0000256" key="1">
    <source>
        <dbReference type="SAM" id="SignalP"/>
    </source>
</evidence>
<dbReference type="Proteomes" id="UP000182427">
    <property type="component" value="Chromosome I"/>
</dbReference>
<evidence type="ECO:0000313" key="3">
    <source>
        <dbReference type="Proteomes" id="UP000182427"/>
    </source>
</evidence>
<dbReference type="AlphaFoldDB" id="A0A1G7KT72"/>
<dbReference type="EMBL" id="LT629690">
    <property type="protein sequence ID" value="SDF40427.1"/>
    <property type="molecule type" value="Genomic_DNA"/>
</dbReference>
<dbReference type="RefSeq" id="WP_083345260.1">
    <property type="nucleotide sequence ID" value="NZ_LT629690.1"/>
</dbReference>
<evidence type="ECO:0008006" key="4">
    <source>
        <dbReference type="Google" id="ProtNLM"/>
    </source>
</evidence>
<sequence length="299" mass="32391">MIALSLLAWASPTAALWAQSNEDDTAVSDESKAAPKTQSKAVRFWQAWASMATATQAKQPSWAVPLVSPFPMIAQVYRSDFTRQLTSAGTTTWSYGAGKGFNLIPAPNMQVDIYPPPYFQRNSATASDGWGDVGLLYKYRIAARPEATGNYIVSAQLGVSFPTGQHRNGAKYATVTPTILAGKGFGRRWSVLSSLGGTLPTSQAAAEGRTVHFNSVLEFRAAKLITMELEDNASFFHGGPNDGRLQNFITPGILLGRIKFFPNQPESRTGLVLGAGMQFATSSWHSYDHNVVLSARFAF</sequence>
<accession>A0A1G7KT72</accession>
<organism evidence="2 3">
    <name type="scientific">Terriglobus roseus</name>
    <dbReference type="NCBI Taxonomy" id="392734"/>
    <lineage>
        <taxon>Bacteria</taxon>
        <taxon>Pseudomonadati</taxon>
        <taxon>Acidobacteriota</taxon>
        <taxon>Terriglobia</taxon>
        <taxon>Terriglobales</taxon>
        <taxon>Acidobacteriaceae</taxon>
        <taxon>Terriglobus</taxon>
    </lineage>
</organism>